<dbReference type="EMBL" id="PGGS01001341">
    <property type="protein sequence ID" value="PNH00513.1"/>
    <property type="molecule type" value="Genomic_DNA"/>
</dbReference>
<dbReference type="GO" id="GO:0003676">
    <property type="term" value="F:nucleic acid binding"/>
    <property type="evidence" value="ECO:0007669"/>
    <property type="project" value="InterPro"/>
</dbReference>
<dbReference type="GO" id="GO:0006386">
    <property type="term" value="P:termination of RNA polymerase III transcription"/>
    <property type="evidence" value="ECO:0007669"/>
    <property type="project" value="TreeGrafter"/>
</dbReference>
<proteinExistence type="predicted"/>
<reference evidence="7 8" key="1">
    <citation type="journal article" date="2017" name="Mol. Biol. Evol.">
        <title>The 4-celled Tetrabaena socialis nuclear genome reveals the essential components for genetic control of cell number at the origin of multicellularity in the volvocine lineage.</title>
        <authorList>
            <person name="Featherston J."/>
            <person name="Arakaki Y."/>
            <person name="Hanschen E.R."/>
            <person name="Ferris P.J."/>
            <person name="Michod R.E."/>
            <person name="Olson B.J.S.C."/>
            <person name="Nozaki H."/>
            <person name="Durand P.M."/>
        </authorList>
    </citation>
    <scope>NUCLEOTIDE SEQUENCE [LARGE SCALE GENOMIC DNA]</scope>
    <source>
        <strain evidence="7 8">NIES-571</strain>
    </source>
</reference>
<keyword evidence="3" id="KW-0862">Zinc</keyword>
<organism evidence="7 8">
    <name type="scientific">Tetrabaena socialis</name>
    <dbReference type="NCBI Taxonomy" id="47790"/>
    <lineage>
        <taxon>Eukaryota</taxon>
        <taxon>Viridiplantae</taxon>
        <taxon>Chlorophyta</taxon>
        <taxon>core chlorophytes</taxon>
        <taxon>Chlorophyceae</taxon>
        <taxon>CS clade</taxon>
        <taxon>Chlamydomonadales</taxon>
        <taxon>Tetrabaenaceae</taxon>
        <taxon>Tetrabaena</taxon>
    </lineage>
</organism>
<dbReference type="InterPro" id="IPR012164">
    <property type="entry name" value="Rpa12/Rpb9/Rpc10/TFS"/>
</dbReference>
<evidence type="ECO:0000256" key="1">
    <source>
        <dbReference type="ARBA" id="ARBA00022723"/>
    </source>
</evidence>
<dbReference type="PROSITE" id="PS51133">
    <property type="entry name" value="ZF_TFIIS_2"/>
    <property type="match status" value="1"/>
</dbReference>
<dbReference type="SUPFAM" id="SSF57783">
    <property type="entry name" value="Zinc beta-ribbon"/>
    <property type="match status" value="1"/>
</dbReference>
<dbReference type="AlphaFoldDB" id="A0A2J7ZR61"/>
<keyword evidence="2 4" id="KW-0863">Zinc-finger</keyword>
<dbReference type="EMBL" id="PGGS01000606">
    <property type="protein sequence ID" value="PNH02730.1"/>
    <property type="molecule type" value="Genomic_DNA"/>
</dbReference>
<evidence type="ECO:0000259" key="5">
    <source>
        <dbReference type="PROSITE" id="PS51133"/>
    </source>
</evidence>
<keyword evidence="7" id="KW-0648">Protein biosynthesis</keyword>
<dbReference type="PANTHER" id="PTHR11239:SF12">
    <property type="entry name" value="DNA-DIRECTED RNA POLYMERASE III SUBUNIT RPC10"/>
    <property type="match status" value="1"/>
</dbReference>
<evidence type="ECO:0000313" key="8">
    <source>
        <dbReference type="Proteomes" id="UP000236333"/>
    </source>
</evidence>
<dbReference type="GO" id="GO:0003899">
    <property type="term" value="F:DNA-directed RNA polymerase activity"/>
    <property type="evidence" value="ECO:0007669"/>
    <property type="project" value="InterPro"/>
</dbReference>
<evidence type="ECO:0000313" key="6">
    <source>
        <dbReference type="EMBL" id="PNH00513.1"/>
    </source>
</evidence>
<evidence type="ECO:0000256" key="3">
    <source>
        <dbReference type="ARBA" id="ARBA00022833"/>
    </source>
</evidence>
<dbReference type="PANTHER" id="PTHR11239">
    <property type="entry name" value="DNA-DIRECTED RNA POLYMERASE"/>
    <property type="match status" value="1"/>
</dbReference>
<evidence type="ECO:0000313" key="7">
    <source>
        <dbReference type="EMBL" id="PNH02730.1"/>
    </source>
</evidence>
<sequence>MRAQAVQLCKEATGLSDEHAIDLETGIYNWSLQQADAFRVPKTWTNAKFLNIYCSKTTSILANLDPDSYVGNRELLQRVLANRVKPHDLPFMKPQELFPERWRELVELKVQKDEYATTVKPVAMTDQFKCKRCKKRECVYQELQLRSADEPATIIIICISCNHTWRVG</sequence>
<dbReference type="CDD" id="cd13749">
    <property type="entry name" value="Zn-ribbon_TFIIS"/>
    <property type="match status" value="1"/>
</dbReference>
<dbReference type="OrthoDB" id="44867at2759"/>
<gene>
    <name evidence="7" type="ORF">TSOC_011266</name>
    <name evidence="6" type="ORF">TSOC_013662</name>
</gene>
<dbReference type="PROSITE" id="PS00466">
    <property type="entry name" value="ZF_TFIIS_1"/>
    <property type="match status" value="1"/>
</dbReference>
<dbReference type="InterPro" id="IPR001222">
    <property type="entry name" value="Znf_TFIIS"/>
</dbReference>
<dbReference type="GO" id="GO:0003746">
    <property type="term" value="F:translation elongation factor activity"/>
    <property type="evidence" value="ECO:0007669"/>
    <property type="project" value="UniProtKB-KW"/>
</dbReference>
<name>A0A2J7ZR61_9CHLO</name>
<feature type="domain" description="TFIIS-type" evidence="5">
    <location>
        <begin position="126"/>
        <end position="166"/>
    </location>
</feature>
<dbReference type="Proteomes" id="UP000236333">
    <property type="component" value="Unassembled WGS sequence"/>
</dbReference>
<keyword evidence="7" id="KW-0251">Elongation factor</keyword>
<evidence type="ECO:0000256" key="4">
    <source>
        <dbReference type="PROSITE-ProRule" id="PRU00472"/>
    </source>
</evidence>
<comment type="caution">
    <text evidence="7">The sequence shown here is derived from an EMBL/GenBank/DDBJ whole genome shotgun (WGS) entry which is preliminary data.</text>
</comment>
<dbReference type="Pfam" id="PF01096">
    <property type="entry name" value="Zn_ribbon_TFIIS"/>
    <property type="match status" value="1"/>
</dbReference>
<accession>A0A2J7ZR61</accession>
<dbReference type="GO" id="GO:0008270">
    <property type="term" value="F:zinc ion binding"/>
    <property type="evidence" value="ECO:0007669"/>
    <property type="project" value="UniProtKB-KW"/>
</dbReference>
<dbReference type="SMART" id="SM00440">
    <property type="entry name" value="ZnF_C2C2"/>
    <property type="match status" value="1"/>
</dbReference>
<keyword evidence="8" id="KW-1185">Reference proteome</keyword>
<keyword evidence="1" id="KW-0479">Metal-binding</keyword>
<protein>
    <submittedName>
        <fullName evidence="7">Transcription elongation factor S-II</fullName>
    </submittedName>
</protein>
<dbReference type="Gene3D" id="2.20.25.10">
    <property type="match status" value="1"/>
</dbReference>
<dbReference type="GO" id="GO:0005666">
    <property type="term" value="C:RNA polymerase III complex"/>
    <property type="evidence" value="ECO:0007669"/>
    <property type="project" value="TreeGrafter"/>
</dbReference>
<evidence type="ECO:0000256" key="2">
    <source>
        <dbReference type="ARBA" id="ARBA00022771"/>
    </source>
</evidence>